<organism evidence="11 12">
    <name type="scientific">Funneliformis geosporum</name>
    <dbReference type="NCBI Taxonomy" id="1117311"/>
    <lineage>
        <taxon>Eukaryota</taxon>
        <taxon>Fungi</taxon>
        <taxon>Fungi incertae sedis</taxon>
        <taxon>Mucoromycota</taxon>
        <taxon>Glomeromycotina</taxon>
        <taxon>Glomeromycetes</taxon>
        <taxon>Glomerales</taxon>
        <taxon>Glomeraceae</taxon>
        <taxon>Funneliformis</taxon>
    </lineage>
</organism>
<dbReference type="PANTHER" id="PTHR47959">
    <property type="entry name" value="ATP-DEPENDENT RNA HELICASE RHLE-RELATED"/>
    <property type="match status" value="1"/>
</dbReference>
<accession>A0A9W4T5J6</accession>
<sequence length="371" mass="42461">MNLENIKLSEQTKKNLLAIGYSKLTDIQEKVIPLALSGKDIIGLSQTGTGKTASFIIPVLENLKKSNYPQVLVLVPTRELAHQVNEETRKLSQHLKLRTLAIYGGTSIKDQLRSLRFGVDVVIGTPGRIIDHLTRKTLRLDNLKFVILDEADEMINKGFLANIKEIIKMAPTERQTLLFSATTSPDIEIFSRRFLKNPQTIIGEKGKNEENNIQQYYLDTTSRQKSKNLIHFLHLNKTQLILIFANTKRKVEEIGNLLRSKEMRVDYIHSDLSQNRRTRVLNKFRNRQFLILIATDVAARGIHVDDIDYVINYDFPQSPEFYIHRIGRTGRAGASGKAITFITSPREKQQLLKLVKQKNYQINALPAKEYL</sequence>
<dbReference type="PROSITE" id="PS51192">
    <property type="entry name" value="HELICASE_ATP_BIND_1"/>
    <property type="match status" value="1"/>
</dbReference>
<evidence type="ECO:0000259" key="10">
    <source>
        <dbReference type="PROSITE" id="PS51194"/>
    </source>
</evidence>
<reference evidence="11" key="1">
    <citation type="submission" date="2022-08" db="EMBL/GenBank/DDBJ databases">
        <authorList>
            <person name="Kallberg Y."/>
            <person name="Tangrot J."/>
            <person name="Rosling A."/>
        </authorList>
    </citation>
    <scope>NUCLEOTIDE SEQUENCE</scope>
    <source>
        <strain evidence="11">Wild A</strain>
    </source>
</reference>
<dbReference type="Gene3D" id="3.40.50.300">
    <property type="entry name" value="P-loop containing nucleotide triphosphate hydrolases"/>
    <property type="match status" value="2"/>
</dbReference>
<feature type="domain" description="Helicase C-terminal" evidence="10">
    <location>
        <begin position="212"/>
        <end position="371"/>
    </location>
</feature>
<feature type="domain" description="Helicase ATP-binding" evidence="9">
    <location>
        <begin position="32"/>
        <end position="201"/>
    </location>
</feature>
<keyword evidence="12" id="KW-1185">Reference proteome</keyword>
<dbReference type="GO" id="GO:0005829">
    <property type="term" value="C:cytosol"/>
    <property type="evidence" value="ECO:0007669"/>
    <property type="project" value="TreeGrafter"/>
</dbReference>
<dbReference type="SUPFAM" id="SSF52540">
    <property type="entry name" value="P-loop containing nucleoside triphosphate hydrolases"/>
    <property type="match status" value="1"/>
</dbReference>
<dbReference type="InterPro" id="IPR011545">
    <property type="entry name" value="DEAD/DEAH_box_helicase_dom"/>
</dbReference>
<gene>
    <name evidence="11" type="ORF">FWILDA_LOCUS15792</name>
</gene>
<evidence type="ECO:0000256" key="1">
    <source>
        <dbReference type="ARBA" id="ARBA00012552"/>
    </source>
</evidence>
<dbReference type="AlphaFoldDB" id="A0A9W4T5J6"/>
<keyword evidence="3 8" id="KW-0378">Hydrolase</keyword>
<evidence type="ECO:0000256" key="3">
    <source>
        <dbReference type="ARBA" id="ARBA00022801"/>
    </source>
</evidence>
<evidence type="ECO:0000313" key="12">
    <source>
        <dbReference type="Proteomes" id="UP001153678"/>
    </source>
</evidence>
<dbReference type="Pfam" id="PF00271">
    <property type="entry name" value="Helicase_C"/>
    <property type="match status" value="1"/>
</dbReference>
<dbReference type="PROSITE" id="PS51194">
    <property type="entry name" value="HELICASE_CTER"/>
    <property type="match status" value="1"/>
</dbReference>
<dbReference type="EC" id="3.6.4.13" evidence="1"/>
<evidence type="ECO:0000256" key="2">
    <source>
        <dbReference type="ARBA" id="ARBA00022741"/>
    </source>
</evidence>
<keyword evidence="6" id="KW-0694">RNA-binding</keyword>
<evidence type="ECO:0000313" key="11">
    <source>
        <dbReference type="EMBL" id="CAI2192868.1"/>
    </source>
</evidence>
<dbReference type="Pfam" id="PF00270">
    <property type="entry name" value="DEAD"/>
    <property type="match status" value="1"/>
</dbReference>
<evidence type="ECO:0000256" key="6">
    <source>
        <dbReference type="ARBA" id="ARBA00022884"/>
    </source>
</evidence>
<dbReference type="InterPro" id="IPR044742">
    <property type="entry name" value="DEAD/DEAH_RhlB"/>
</dbReference>
<dbReference type="EMBL" id="CAMKVN010008817">
    <property type="protein sequence ID" value="CAI2192868.1"/>
    <property type="molecule type" value="Genomic_DNA"/>
</dbReference>
<keyword evidence="4 8" id="KW-0347">Helicase</keyword>
<dbReference type="SMART" id="SM00490">
    <property type="entry name" value="HELICc"/>
    <property type="match status" value="1"/>
</dbReference>
<dbReference type="GO" id="GO:0003723">
    <property type="term" value="F:RNA binding"/>
    <property type="evidence" value="ECO:0007669"/>
    <property type="project" value="UniProtKB-KW"/>
</dbReference>
<dbReference type="GO" id="GO:0003724">
    <property type="term" value="F:RNA helicase activity"/>
    <property type="evidence" value="ECO:0007669"/>
    <property type="project" value="UniProtKB-EC"/>
</dbReference>
<comment type="similarity">
    <text evidence="8">Belongs to the DEAD box helicase family.</text>
</comment>
<dbReference type="PANTHER" id="PTHR47959:SF1">
    <property type="entry name" value="ATP-DEPENDENT RNA HELICASE DBPA"/>
    <property type="match status" value="1"/>
</dbReference>
<dbReference type="PROSITE" id="PS00039">
    <property type="entry name" value="DEAD_ATP_HELICASE"/>
    <property type="match status" value="1"/>
</dbReference>
<dbReference type="CDD" id="cd00268">
    <property type="entry name" value="DEADc"/>
    <property type="match status" value="1"/>
</dbReference>
<protein>
    <recommendedName>
        <fullName evidence="1">RNA helicase</fullName>
        <ecNumber evidence="1">3.6.4.13</ecNumber>
    </recommendedName>
</protein>
<dbReference type="GO" id="GO:0016787">
    <property type="term" value="F:hydrolase activity"/>
    <property type="evidence" value="ECO:0007669"/>
    <property type="project" value="UniProtKB-KW"/>
</dbReference>
<dbReference type="InterPro" id="IPR050079">
    <property type="entry name" value="DEAD_box_RNA_helicase"/>
</dbReference>
<keyword evidence="2 8" id="KW-0547">Nucleotide-binding</keyword>
<dbReference type="InterPro" id="IPR000629">
    <property type="entry name" value="RNA-helicase_DEAD-box_CS"/>
</dbReference>
<evidence type="ECO:0000256" key="7">
    <source>
        <dbReference type="ARBA" id="ARBA00047984"/>
    </source>
</evidence>
<evidence type="ECO:0000256" key="4">
    <source>
        <dbReference type="ARBA" id="ARBA00022806"/>
    </source>
</evidence>
<evidence type="ECO:0000256" key="5">
    <source>
        <dbReference type="ARBA" id="ARBA00022840"/>
    </source>
</evidence>
<dbReference type="OrthoDB" id="10261904at2759"/>
<dbReference type="Proteomes" id="UP001153678">
    <property type="component" value="Unassembled WGS sequence"/>
</dbReference>
<comment type="caution">
    <text evidence="11">The sequence shown here is derived from an EMBL/GenBank/DDBJ whole genome shotgun (WGS) entry which is preliminary data.</text>
</comment>
<dbReference type="InterPro" id="IPR027417">
    <property type="entry name" value="P-loop_NTPase"/>
</dbReference>
<keyword evidence="5 8" id="KW-0067">ATP-binding</keyword>
<evidence type="ECO:0000256" key="8">
    <source>
        <dbReference type="RuleBase" id="RU000492"/>
    </source>
</evidence>
<dbReference type="InterPro" id="IPR001650">
    <property type="entry name" value="Helicase_C-like"/>
</dbReference>
<dbReference type="GO" id="GO:0005524">
    <property type="term" value="F:ATP binding"/>
    <property type="evidence" value="ECO:0007669"/>
    <property type="project" value="UniProtKB-KW"/>
</dbReference>
<dbReference type="InterPro" id="IPR014001">
    <property type="entry name" value="Helicase_ATP-bd"/>
</dbReference>
<proteinExistence type="inferred from homology"/>
<dbReference type="CDD" id="cd18787">
    <property type="entry name" value="SF2_C_DEAD"/>
    <property type="match status" value="1"/>
</dbReference>
<dbReference type="SMART" id="SM00487">
    <property type="entry name" value="DEXDc"/>
    <property type="match status" value="1"/>
</dbReference>
<evidence type="ECO:0000259" key="9">
    <source>
        <dbReference type="PROSITE" id="PS51192"/>
    </source>
</evidence>
<name>A0A9W4T5J6_9GLOM</name>
<comment type="catalytic activity">
    <reaction evidence="7">
        <text>ATP + H2O = ADP + phosphate + H(+)</text>
        <dbReference type="Rhea" id="RHEA:13065"/>
        <dbReference type="ChEBI" id="CHEBI:15377"/>
        <dbReference type="ChEBI" id="CHEBI:15378"/>
        <dbReference type="ChEBI" id="CHEBI:30616"/>
        <dbReference type="ChEBI" id="CHEBI:43474"/>
        <dbReference type="ChEBI" id="CHEBI:456216"/>
        <dbReference type="EC" id="3.6.4.13"/>
    </reaction>
</comment>